<proteinExistence type="inferred from homology"/>
<dbReference type="Gene3D" id="3.60.21.10">
    <property type="match status" value="1"/>
</dbReference>
<dbReference type="InterPro" id="IPR004843">
    <property type="entry name" value="Calcineurin-like_PHP"/>
</dbReference>
<evidence type="ECO:0000313" key="8">
    <source>
        <dbReference type="EMBL" id="ALJ29300.1"/>
    </source>
</evidence>
<organism evidence="8 9">
    <name type="scientific">Stenotrophomonas acidaminiphila</name>
    <dbReference type="NCBI Taxonomy" id="128780"/>
    <lineage>
        <taxon>Bacteria</taxon>
        <taxon>Pseudomonadati</taxon>
        <taxon>Pseudomonadota</taxon>
        <taxon>Gammaproteobacteria</taxon>
        <taxon>Lysobacterales</taxon>
        <taxon>Lysobacteraceae</taxon>
        <taxon>Stenotrophomonas</taxon>
    </lineage>
</organism>
<dbReference type="NCBIfam" id="TIGR00668">
    <property type="entry name" value="apaH"/>
    <property type="match status" value="1"/>
</dbReference>
<dbReference type="PATRIC" id="fig|128780.6.peg.2984"/>
<feature type="compositionally biased region" description="Basic residues" evidence="6">
    <location>
        <begin position="304"/>
        <end position="313"/>
    </location>
</feature>
<dbReference type="Pfam" id="PF00149">
    <property type="entry name" value="Metallophos"/>
    <property type="match status" value="1"/>
</dbReference>
<dbReference type="InterPro" id="IPR029052">
    <property type="entry name" value="Metallo-depent_PP-like"/>
</dbReference>
<dbReference type="PANTHER" id="PTHR40942:SF4">
    <property type="entry name" value="CYTOCHROME C5"/>
    <property type="match status" value="1"/>
</dbReference>
<gene>
    <name evidence="5 8" type="primary">apaH</name>
    <name evidence="8" type="ORF">AOT14_29480</name>
</gene>
<dbReference type="NCBIfam" id="NF001204">
    <property type="entry name" value="PRK00166.1"/>
    <property type="match status" value="1"/>
</dbReference>
<dbReference type="InterPro" id="IPR004617">
    <property type="entry name" value="ApaH"/>
</dbReference>
<protein>
    <recommendedName>
        <fullName evidence="5">Bis(5'-nucleosyl)-tetraphosphatase, symmetrical</fullName>
        <ecNumber evidence="5">3.6.1.41</ecNumber>
    </recommendedName>
    <alternativeName>
        <fullName evidence="5">Ap4A hydrolase</fullName>
    </alternativeName>
    <alternativeName>
        <fullName evidence="5">Diadenosine 5',5'''-P1,P4-tetraphosphate pyrophosphohydrolase</fullName>
    </alternativeName>
    <alternativeName>
        <fullName evidence="5">Diadenosine tetraphosphatase</fullName>
    </alternativeName>
</protein>
<dbReference type="CDD" id="cd07422">
    <property type="entry name" value="MPP_ApaH"/>
    <property type="match status" value="1"/>
</dbReference>
<evidence type="ECO:0000256" key="2">
    <source>
        <dbReference type="ARBA" id="ARBA00005419"/>
    </source>
</evidence>
<dbReference type="Proteomes" id="UP000061010">
    <property type="component" value="Chromosome"/>
</dbReference>
<comment type="similarity">
    <text evidence="2 5">Belongs to the Ap4A hydrolase family.</text>
</comment>
<evidence type="ECO:0000256" key="3">
    <source>
        <dbReference type="ARBA" id="ARBA00022801"/>
    </source>
</evidence>
<evidence type="ECO:0000259" key="7">
    <source>
        <dbReference type="Pfam" id="PF00149"/>
    </source>
</evidence>
<dbReference type="EMBL" id="CP012900">
    <property type="protein sequence ID" value="ALJ29300.1"/>
    <property type="molecule type" value="Genomic_DNA"/>
</dbReference>
<dbReference type="OrthoDB" id="9807890at2"/>
<name>A0A0S1B2S0_9GAMM</name>
<dbReference type="AlphaFoldDB" id="A0A0S1B2S0"/>
<dbReference type="GO" id="GO:0008803">
    <property type="term" value="F:bis(5'-nucleosyl)-tetraphosphatase (symmetrical) activity"/>
    <property type="evidence" value="ECO:0007669"/>
    <property type="project" value="UniProtKB-UniRule"/>
</dbReference>
<feature type="compositionally biased region" description="Gly residues" evidence="6">
    <location>
        <begin position="318"/>
        <end position="339"/>
    </location>
</feature>
<evidence type="ECO:0000256" key="6">
    <source>
        <dbReference type="SAM" id="MobiDB-lite"/>
    </source>
</evidence>
<dbReference type="KEGG" id="sacz:AOT14_29480"/>
<comment type="function">
    <text evidence="1 5">Hydrolyzes diadenosine 5',5'''-P1,P4-tetraphosphate to yield ADP.</text>
</comment>
<feature type="region of interest" description="Disordered" evidence="6">
    <location>
        <begin position="269"/>
        <end position="346"/>
    </location>
</feature>
<dbReference type="EC" id="3.6.1.41" evidence="5"/>
<evidence type="ECO:0000256" key="4">
    <source>
        <dbReference type="ARBA" id="ARBA00049417"/>
    </source>
</evidence>
<feature type="domain" description="Calcineurin-like phosphoesterase" evidence="7">
    <location>
        <begin position="3"/>
        <end position="156"/>
    </location>
</feature>
<dbReference type="SUPFAM" id="SSF56300">
    <property type="entry name" value="Metallo-dependent phosphatases"/>
    <property type="match status" value="1"/>
</dbReference>
<keyword evidence="3 5" id="KW-0378">Hydrolase</keyword>
<evidence type="ECO:0000313" key="9">
    <source>
        <dbReference type="Proteomes" id="UP000061010"/>
    </source>
</evidence>
<dbReference type="PANTHER" id="PTHR40942">
    <property type="match status" value="1"/>
</dbReference>
<dbReference type="HAMAP" id="MF_00199">
    <property type="entry name" value="ApaH"/>
    <property type="match status" value="1"/>
</dbReference>
<comment type="catalytic activity">
    <reaction evidence="4 5">
        <text>P(1),P(4)-bis(5'-adenosyl) tetraphosphate + H2O = 2 ADP + 2 H(+)</text>
        <dbReference type="Rhea" id="RHEA:24252"/>
        <dbReference type="ChEBI" id="CHEBI:15377"/>
        <dbReference type="ChEBI" id="CHEBI:15378"/>
        <dbReference type="ChEBI" id="CHEBI:58141"/>
        <dbReference type="ChEBI" id="CHEBI:456216"/>
        <dbReference type="EC" id="3.6.1.41"/>
    </reaction>
</comment>
<reference evidence="8 9" key="1">
    <citation type="journal article" date="2015" name="Genome Announc.">
        <title>Complete Genome Sequencing of Stenotrophomonas acidaminiphila ZAC14D2_NAIMI4_2, a Multidrug-Resistant Strain Isolated from Sediments of a Polluted River in Mexico, Uncovers New Antibiotic Resistance Genes and a Novel Class-II Lasso Peptide Biosynthesis Gene Cluster.</title>
        <authorList>
            <person name="Vinuesa P."/>
            <person name="Ochoa-Sanchez L.E."/>
        </authorList>
    </citation>
    <scope>NUCLEOTIDE SEQUENCE [LARGE SCALE GENOMIC DNA]</scope>
    <source>
        <strain evidence="8 9">ZAC14D2_NAIMI4_2</strain>
    </source>
</reference>
<keyword evidence="9" id="KW-1185">Reference proteome</keyword>
<feature type="compositionally biased region" description="Basic and acidic residues" evidence="6">
    <location>
        <begin position="286"/>
        <end position="303"/>
    </location>
</feature>
<evidence type="ECO:0000256" key="5">
    <source>
        <dbReference type="HAMAP-Rule" id="MF_00199"/>
    </source>
</evidence>
<accession>A0A0S1B2S0</accession>
<sequence>MATWAIGDLQGCYDVTQRLLEKINFDPAADRLWFCGDLVNRGGQSLETLRLVHSLREHSVVVLGNHDLSLLAVGARSAEEQRKVNPDLQRVVLAEDRDVLLDWLRQQKLVHVDRSLGWMMFHAGLAPKWTVAMAERHAREVELQLHGNGYRKLLRNMYGDGPSWAPNLTGYDRSRAIINIFTRMRYCTPRARISMEDKGTPGTQQLGMYPWFEVPGRVERELKMVCGHWSALGLTITQGVHAIDTGAVWGGKLTALQLDSDELRVVQVPGRDVPAPVPGAHPPRRPPSERRAEAGTEAQGERRERRRPRRHRPNAGGNNTGGNSGGNGGNPAGTPGNNGGAAPTTA</sequence>
<evidence type="ECO:0000256" key="1">
    <source>
        <dbReference type="ARBA" id="ARBA00003413"/>
    </source>
</evidence>